<accession>A0A1T3CCE3</accession>
<dbReference type="EMBL" id="LVVK01000020">
    <property type="protein sequence ID" value="OPB38783.1"/>
    <property type="molecule type" value="Genomic_DNA"/>
</dbReference>
<gene>
    <name evidence="2" type="ORF">A0O28_0018890</name>
</gene>
<protein>
    <recommendedName>
        <fullName evidence="1">NmrA-like domain-containing protein</fullName>
    </recommendedName>
</protein>
<dbReference type="Proteomes" id="UP000191004">
    <property type="component" value="Unassembled WGS sequence"/>
</dbReference>
<dbReference type="Gene3D" id="3.40.50.720">
    <property type="entry name" value="NAD(P)-binding Rossmann-like Domain"/>
    <property type="match status" value="1"/>
</dbReference>
<organism evidence="2 3">
    <name type="scientific">Trichoderma guizhouense</name>
    <dbReference type="NCBI Taxonomy" id="1491466"/>
    <lineage>
        <taxon>Eukaryota</taxon>
        <taxon>Fungi</taxon>
        <taxon>Dikarya</taxon>
        <taxon>Ascomycota</taxon>
        <taxon>Pezizomycotina</taxon>
        <taxon>Sordariomycetes</taxon>
        <taxon>Hypocreomycetidae</taxon>
        <taxon>Hypocreales</taxon>
        <taxon>Hypocreaceae</taxon>
        <taxon>Trichoderma</taxon>
    </lineage>
</organism>
<dbReference type="InterPro" id="IPR008030">
    <property type="entry name" value="NmrA-like"/>
</dbReference>
<dbReference type="AlphaFoldDB" id="A0A1T3CCE3"/>
<evidence type="ECO:0000313" key="2">
    <source>
        <dbReference type="EMBL" id="OPB38783.1"/>
    </source>
</evidence>
<evidence type="ECO:0000259" key="1">
    <source>
        <dbReference type="Pfam" id="PF05368"/>
    </source>
</evidence>
<name>A0A1T3CCE3_9HYPO</name>
<evidence type="ECO:0000313" key="3">
    <source>
        <dbReference type="Proteomes" id="UP000191004"/>
    </source>
</evidence>
<reference evidence="2 3" key="1">
    <citation type="submission" date="2016-04" db="EMBL/GenBank/DDBJ databases">
        <title>Multiple horizontal gene transfer events from other fungi enriched the ability of the initially mycotrophic fungus Trichoderma (Ascomycota) to feed on dead plant biomass.</title>
        <authorList>
            <person name="Atanasova L."/>
            <person name="Chenthamara K."/>
            <person name="Zhang J."/>
            <person name="Grujic M."/>
            <person name="Henrissat B."/>
            <person name="Kuo A."/>
            <person name="Aertz A."/>
            <person name="Salamov A."/>
            <person name="Lipzen A."/>
            <person name="Labutti K."/>
            <person name="Barry K."/>
            <person name="Miao Y."/>
            <person name="Rahimi M.J."/>
            <person name="Shen Q."/>
            <person name="Grigoriev I.V."/>
            <person name="Kubicek C.P."/>
            <person name="Druzhinina I.S."/>
        </authorList>
    </citation>
    <scope>NUCLEOTIDE SEQUENCE [LARGE SCALE GENOMIC DNA]</scope>
    <source>
        <strain evidence="2 3">NJAU 4742</strain>
    </source>
</reference>
<dbReference type="OrthoDB" id="10254221at2759"/>
<dbReference type="InterPro" id="IPR036291">
    <property type="entry name" value="NAD(P)-bd_dom_sf"/>
</dbReference>
<sequence>METVLVVGASGNIGVSVIIAALRSGRRVLAIVRNSAAEQKIVQHVGTKDGITFVEAQVTDESSVQKVVDRVKAGELPDFQHVYSAVAYRATISYLIDQGYANATWTLVTGSLGDLGFAGVTAISQGALFSLASVACLENLKTNVRFNEVYLGYRVDYDSVVEEEGGVNRMKSSEFAHVYETILANRDIRGCRITVSGPEDVDQLKYKKKLPDYDYDSLFAEYM</sequence>
<keyword evidence="3" id="KW-1185">Reference proteome</keyword>
<feature type="domain" description="NmrA-like" evidence="1">
    <location>
        <begin position="2"/>
        <end position="72"/>
    </location>
</feature>
<dbReference type="Pfam" id="PF05368">
    <property type="entry name" value="NmrA"/>
    <property type="match status" value="1"/>
</dbReference>
<proteinExistence type="predicted"/>
<comment type="caution">
    <text evidence="2">The sequence shown here is derived from an EMBL/GenBank/DDBJ whole genome shotgun (WGS) entry which is preliminary data.</text>
</comment>
<dbReference type="SUPFAM" id="SSF51735">
    <property type="entry name" value="NAD(P)-binding Rossmann-fold domains"/>
    <property type="match status" value="1"/>
</dbReference>